<evidence type="ECO:0000313" key="3">
    <source>
        <dbReference type="Proteomes" id="UP000248291"/>
    </source>
</evidence>
<comment type="caution">
    <text evidence="2">The sequence shown here is derived from an EMBL/GenBank/DDBJ whole genome shotgun (WGS) entry which is preliminary data.</text>
</comment>
<dbReference type="Proteomes" id="UP000248291">
    <property type="component" value="Unassembled WGS sequence"/>
</dbReference>
<proteinExistence type="predicted"/>
<evidence type="ECO:0000256" key="1">
    <source>
        <dbReference type="SAM" id="Phobius"/>
    </source>
</evidence>
<gene>
    <name evidence="2" type="ORF">KPSA3_03193</name>
</gene>
<keyword evidence="1" id="KW-1133">Transmembrane helix</keyword>
<name>A0AAN4Q4B2_PSESF</name>
<keyword evidence="1" id="KW-0812">Transmembrane</keyword>
<keyword evidence="2" id="KW-0449">Lipoprotein</keyword>
<organism evidence="2 3">
    <name type="scientific">Pseudomonas syringae pv. actinidiae</name>
    <dbReference type="NCBI Taxonomy" id="103796"/>
    <lineage>
        <taxon>Bacteria</taxon>
        <taxon>Pseudomonadati</taxon>
        <taxon>Pseudomonadota</taxon>
        <taxon>Gammaproteobacteria</taxon>
        <taxon>Pseudomonadales</taxon>
        <taxon>Pseudomonadaceae</taxon>
        <taxon>Pseudomonas</taxon>
        <taxon>Pseudomonas syringae</taxon>
    </lineage>
</organism>
<feature type="transmembrane region" description="Helical" evidence="1">
    <location>
        <begin position="39"/>
        <end position="58"/>
    </location>
</feature>
<dbReference type="AlphaFoldDB" id="A0AAN4Q4B2"/>
<dbReference type="EMBL" id="BGKA01000100">
    <property type="protein sequence ID" value="GBH17229.1"/>
    <property type="molecule type" value="Genomic_DNA"/>
</dbReference>
<accession>A0AAN4Q4B2</accession>
<sequence>MIISIRRYPVASQTCASVFPDLSKTALLRGVSGRRLFHFIVRVFILSNGSVCIMSSLATTVR</sequence>
<protein>
    <submittedName>
        <fullName evidence="2">Protein involved in lipoprotein release</fullName>
    </submittedName>
</protein>
<reference evidence="2 3" key="1">
    <citation type="submission" date="2018-04" db="EMBL/GenBank/DDBJ databases">
        <title>Draft genome sequence of Pseudomonas syringae pv. actinidiae biovar 3 strains isolated from kiwifruit in Kagawa prefecture.</title>
        <authorList>
            <person name="Tabuchi M."/>
            <person name="Saito M."/>
            <person name="Fujiwara S."/>
            <person name="Sasa N."/>
            <person name="Akimitsu K."/>
            <person name="Gomi K."/>
            <person name="Konishi-Sugita S."/>
            <person name="Hamano K."/>
            <person name="Kataoka I."/>
        </authorList>
    </citation>
    <scope>NUCLEOTIDE SEQUENCE [LARGE SCALE GENOMIC DNA]</scope>
    <source>
        <strain evidence="2 3">MAFF212211</strain>
    </source>
</reference>
<evidence type="ECO:0000313" key="2">
    <source>
        <dbReference type="EMBL" id="GBH17229.1"/>
    </source>
</evidence>
<keyword evidence="1" id="KW-0472">Membrane</keyword>